<sequence>MICIYSLVFVEWGEYKEIEQDNSLEPQTSESLIKLNQTVVQDEKAKPESLLDVPLLNQMDAPRLYNGCEVTSMAMILNYFDINVTKNELAQKITYVPLTYENGLKGNPNEGFVGNMKDGPGLSIYHGPLAEVIRNYVGDRLIDFSGSDPDKLFHYLDQGLPVWVIVTSTFGPVSSFKTWNTPSGKMNVTFDLHSVVLTGYDKNNFYINNPYGYKNQKVNKEEFIKGWKQLGSQAIVITR</sequence>
<evidence type="ECO:0000313" key="3">
    <source>
        <dbReference type="Proteomes" id="UP000831880"/>
    </source>
</evidence>
<name>A0ABY4GWY3_9BACI</name>
<dbReference type="InterPro" id="IPR016997">
    <property type="entry name" value="UCP032442"/>
</dbReference>
<dbReference type="PANTHER" id="PTHR37806:SF1">
    <property type="entry name" value="PEPTIDASE C39-LIKE DOMAIN-CONTAINING PROTEIN"/>
    <property type="match status" value="1"/>
</dbReference>
<dbReference type="InterPro" id="IPR039563">
    <property type="entry name" value="Peptidase_C39_single_dom"/>
</dbReference>
<dbReference type="EMBL" id="CP095074">
    <property type="protein sequence ID" value="UOQ92430.1"/>
    <property type="molecule type" value="Genomic_DNA"/>
</dbReference>
<dbReference type="PANTHER" id="PTHR37806">
    <property type="entry name" value="LMO0724 PROTEIN"/>
    <property type="match status" value="1"/>
</dbReference>
<feature type="domain" description="Peptidase C39-like" evidence="1">
    <location>
        <begin position="51"/>
        <end position="211"/>
    </location>
</feature>
<dbReference type="PIRSF" id="PIRSF032442">
    <property type="entry name" value="UCP032442"/>
    <property type="match status" value="1"/>
</dbReference>
<dbReference type="Proteomes" id="UP000831880">
    <property type="component" value="Chromosome"/>
</dbReference>
<dbReference type="Gene3D" id="3.90.70.10">
    <property type="entry name" value="Cysteine proteinases"/>
    <property type="match status" value="1"/>
</dbReference>
<organism evidence="2 3">
    <name type="scientific">Halobacillus shinanisalinarum</name>
    <dbReference type="NCBI Taxonomy" id="2932258"/>
    <lineage>
        <taxon>Bacteria</taxon>
        <taxon>Bacillati</taxon>
        <taxon>Bacillota</taxon>
        <taxon>Bacilli</taxon>
        <taxon>Bacillales</taxon>
        <taxon>Bacillaceae</taxon>
        <taxon>Halobacillus</taxon>
    </lineage>
</organism>
<dbReference type="RefSeq" id="WP_244752039.1">
    <property type="nucleotide sequence ID" value="NZ_CP095074.1"/>
</dbReference>
<protein>
    <submittedName>
        <fullName evidence="2">C39 family peptidase</fullName>
    </submittedName>
</protein>
<reference evidence="2 3" key="1">
    <citation type="submission" date="2022-04" db="EMBL/GenBank/DDBJ databases">
        <title>Halobacillus sp. isolated from saltern.</title>
        <authorList>
            <person name="Won M."/>
            <person name="Lee C.-M."/>
            <person name="Woen H.-Y."/>
            <person name="Kwon S.-W."/>
        </authorList>
    </citation>
    <scope>NUCLEOTIDE SEQUENCE [LARGE SCALE GENOMIC DNA]</scope>
    <source>
        <strain evidence="2 3">SSTM10-2</strain>
    </source>
</reference>
<accession>A0ABY4GWY3</accession>
<dbReference type="Pfam" id="PF13529">
    <property type="entry name" value="Peptidase_C39_2"/>
    <property type="match status" value="1"/>
</dbReference>
<dbReference type="CDD" id="cd02549">
    <property type="entry name" value="Peptidase_C39A"/>
    <property type="match status" value="1"/>
</dbReference>
<evidence type="ECO:0000313" key="2">
    <source>
        <dbReference type="EMBL" id="UOQ92430.1"/>
    </source>
</evidence>
<dbReference type="InterPro" id="IPR039564">
    <property type="entry name" value="Peptidase_C39-like"/>
</dbReference>
<keyword evidence="3" id="KW-1185">Reference proteome</keyword>
<proteinExistence type="predicted"/>
<gene>
    <name evidence="2" type="ORF">MUO14_18495</name>
</gene>
<evidence type="ECO:0000259" key="1">
    <source>
        <dbReference type="Pfam" id="PF13529"/>
    </source>
</evidence>